<comment type="caution">
    <text evidence="3">The sequence shown here is derived from an EMBL/GenBank/DDBJ whole genome shotgun (WGS) entry which is preliminary data.</text>
</comment>
<dbReference type="EMBL" id="DSQF01000025">
    <property type="protein sequence ID" value="HGZ44167.1"/>
    <property type="molecule type" value="Genomic_DNA"/>
</dbReference>
<proteinExistence type="inferred from homology"/>
<reference evidence="3" key="1">
    <citation type="journal article" date="2020" name="mSystems">
        <title>Genome- and Community-Level Interaction Insights into Carbon Utilization and Element Cycling Functions of Hydrothermarchaeota in Hydrothermal Sediment.</title>
        <authorList>
            <person name="Zhou Z."/>
            <person name="Liu Y."/>
            <person name="Xu W."/>
            <person name="Pan J."/>
            <person name="Luo Z.H."/>
            <person name="Li M."/>
        </authorList>
    </citation>
    <scope>NUCLEOTIDE SEQUENCE [LARGE SCALE GENOMIC DNA]</scope>
    <source>
        <strain evidence="3">SpSt-381</strain>
    </source>
</reference>
<dbReference type="AlphaFoldDB" id="A0A832MKV9"/>
<feature type="region of interest" description="Disordered" evidence="2">
    <location>
        <begin position="1"/>
        <end position="44"/>
    </location>
</feature>
<sequence length="453" mass="48889">MPDDPKPGRPGGGRIILPGADTAPEGGSRIILPPGVARETPEDLPERPRLRPLVLMPFRDGEREFLLVNDPLGVMPQQAVLGMETLPMLQLLDGSVTVADLAAAVMRESKDLRVANAVKDFVAQLDRLLMLESPRFEAAYRELRAQYHRLEIRPAALEGHSYPAEREALVAFLDGHAAAAERMRAEAGEPVAPRDAAPRALLAPHLDPRRAGATIARAYLELGPDAPGPLRVVVFGTGHGLVEGPVALTRKHFETPLGKVPCDTAFVDRVAARLGEEAWRGELAHRDEHSIEFQALYLRHRLGGRPFTMVPILCGGFHALVEAGRTPAEDPTMGALVEAVREAEAALGGTTVYVAGVDLSHVGPRFGDGAVDEAVRDEVRARDQAALGAAEHGDAAAWFESIAQHDDSTRICGFAPTWAMLRCADPGRGRVLRYELSEEDDTTVVSIAAMVWP</sequence>
<dbReference type="Pfam" id="PF01875">
    <property type="entry name" value="Memo"/>
    <property type="match status" value="1"/>
</dbReference>
<dbReference type="Gene3D" id="3.40.830.10">
    <property type="entry name" value="LigB-like"/>
    <property type="match status" value="1"/>
</dbReference>
<dbReference type="NCBIfam" id="TIGR04336">
    <property type="entry name" value="AmmeMemoSam_B"/>
    <property type="match status" value="1"/>
</dbReference>
<comment type="similarity">
    <text evidence="1">Belongs to the MEMO1 family.</text>
</comment>
<evidence type="ECO:0000256" key="1">
    <source>
        <dbReference type="ARBA" id="ARBA00006315"/>
    </source>
</evidence>
<dbReference type="PANTHER" id="PTHR11060">
    <property type="entry name" value="PROTEIN MEMO1"/>
    <property type="match status" value="1"/>
</dbReference>
<dbReference type="InterPro" id="IPR002737">
    <property type="entry name" value="MEMO1_fam"/>
</dbReference>
<name>A0A832MKV9_UNCEI</name>
<dbReference type="PANTHER" id="PTHR11060:SF0">
    <property type="entry name" value="PROTEIN MEMO1"/>
    <property type="match status" value="1"/>
</dbReference>
<evidence type="ECO:0000313" key="3">
    <source>
        <dbReference type="EMBL" id="HGZ44167.1"/>
    </source>
</evidence>
<dbReference type="CDD" id="cd07361">
    <property type="entry name" value="MEMO_like"/>
    <property type="match status" value="1"/>
</dbReference>
<protein>
    <submittedName>
        <fullName evidence="3">AmmeMemoRadiSam system protein B</fullName>
    </submittedName>
</protein>
<evidence type="ECO:0000256" key="2">
    <source>
        <dbReference type="SAM" id="MobiDB-lite"/>
    </source>
</evidence>
<accession>A0A832MKV9</accession>
<gene>
    <name evidence="3" type="primary">amrB</name>
    <name evidence="3" type="ORF">ENR23_12270</name>
</gene>
<organism evidence="3">
    <name type="scientific">Eiseniibacteriota bacterium</name>
    <dbReference type="NCBI Taxonomy" id="2212470"/>
    <lineage>
        <taxon>Bacteria</taxon>
        <taxon>Candidatus Eiseniibacteriota</taxon>
    </lineage>
</organism>